<feature type="binding site" evidence="9">
    <location>
        <position position="289"/>
    </location>
    <ligand>
        <name>substrate</name>
    </ligand>
</feature>
<gene>
    <name evidence="12" type="ORF">F8566_11130</name>
</gene>
<dbReference type="EMBL" id="WBMT01000004">
    <property type="protein sequence ID" value="KAB2350322.1"/>
    <property type="molecule type" value="Genomic_DNA"/>
</dbReference>
<dbReference type="GO" id="GO:0000166">
    <property type="term" value="F:nucleotide binding"/>
    <property type="evidence" value="ECO:0007669"/>
    <property type="project" value="UniProtKB-KW"/>
</dbReference>
<comment type="caution">
    <text evidence="12">The sequence shown here is derived from an EMBL/GenBank/DDBJ whole genome shotgun (WGS) entry which is preliminary data.</text>
</comment>
<dbReference type="InterPro" id="IPR008219">
    <property type="entry name" value="PRODH_bac_arc"/>
</dbReference>
<accession>A0A6H9Z5R9</accession>
<keyword evidence="5 10" id="KW-0274">FAD</keyword>
<dbReference type="AlphaFoldDB" id="A0A6H9Z5R9"/>
<dbReference type="GO" id="GO:0010133">
    <property type="term" value="P:L-proline catabolic process to L-glutamate"/>
    <property type="evidence" value="ECO:0007669"/>
    <property type="project" value="UniProtKB-UniPathway"/>
</dbReference>
<proteinExistence type="predicted"/>
<dbReference type="SUPFAM" id="SSF51730">
    <property type="entry name" value="FAD-linked oxidoreductase"/>
    <property type="match status" value="1"/>
</dbReference>
<evidence type="ECO:0000256" key="8">
    <source>
        <dbReference type="ARBA" id="ARBA00048779"/>
    </source>
</evidence>
<name>A0A6H9Z5R9_9ACTN</name>
<comment type="catalytic activity">
    <reaction evidence="8">
        <text>L-proline + a quinone = (S)-1-pyrroline-5-carboxylate + a quinol + H(+)</text>
        <dbReference type="Rhea" id="RHEA:23784"/>
        <dbReference type="ChEBI" id="CHEBI:15378"/>
        <dbReference type="ChEBI" id="CHEBI:17388"/>
        <dbReference type="ChEBI" id="CHEBI:24646"/>
        <dbReference type="ChEBI" id="CHEBI:60039"/>
        <dbReference type="ChEBI" id="CHEBI:132124"/>
        <dbReference type="EC" id="1.5.5.2"/>
    </reaction>
</comment>
<keyword evidence="3" id="KW-0285">Flavoprotein</keyword>
<feature type="binding site" evidence="10">
    <location>
        <position position="163"/>
    </location>
    <ligand>
        <name>FAD</name>
        <dbReference type="ChEBI" id="CHEBI:57692"/>
    </ligand>
</feature>
<feature type="binding site" evidence="10">
    <location>
        <begin position="226"/>
        <end position="227"/>
    </location>
    <ligand>
        <name>FAD</name>
        <dbReference type="ChEBI" id="CHEBI:57692"/>
    </ligand>
</feature>
<dbReference type="Gene3D" id="3.20.20.220">
    <property type="match status" value="1"/>
</dbReference>
<feature type="domain" description="Proline dehydrogenase" evidence="11">
    <location>
        <begin position="54"/>
        <end position="299"/>
    </location>
</feature>
<evidence type="ECO:0000256" key="2">
    <source>
        <dbReference type="ARBA" id="ARBA00012695"/>
    </source>
</evidence>
<dbReference type="InterPro" id="IPR029041">
    <property type="entry name" value="FAD-linked_oxidoreductase-like"/>
</dbReference>
<evidence type="ECO:0000313" key="13">
    <source>
        <dbReference type="Proteomes" id="UP000468735"/>
    </source>
</evidence>
<organism evidence="12 13">
    <name type="scientific">Actinomadura rudentiformis</name>
    <dbReference type="NCBI Taxonomy" id="359158"/>
    <lineage>
        <taxon>Bacteria</taxon>
        <taxon>Bacillati</taxon>
        <taxon>Actinomycetota</taxon>
        <taxon>Actinomycetes</taxon>
        <taxon>Streptosporangiales</taxon>
        <taxon>Thermomonosporaceae</taxon>
        <taxon>Actinomadura</taxon>
    </lineage>
</organism>
<evidence type="ECO:0000313" key="12">
    <source>
        <dbReference type="EMBL" id="KAB2350322.1"/>
    </source>
</evidence>
<keyword evidence="4 10" id="KW-0547">Nucleotide-binding</keyword>
<dbReference type="UniPathway" id="UPA00261">
    <property type="reaction ID" value="UER00373"/>
</dbReference>
<dbReference type="Pfam" id="PF01619">
    <property type="entry name" value="Pro_dh"/>
    <property type="match status" value="1"/>
</dbReference>
<evidence type="ECO:0000256" key="6">
    <source>
        <dbReference type="ARBA" id="ARBA00023002"/>
    </source>
</evidence>
<evidence type="ECO:0000256" key="10">
    <source>
        <dbReference type="PIRSR" id="PIRSR000196-2"/>
    </source>
</evidence>
<sequence>MLRSGLIAASRSSACRAVVEGTPVMRPVVDRFIAGPGVDDAIRVVRDLAGDRLISLDHLGEEILDHTRAEHTVEAYRMLLRRLHDECLADTAEVSVKLSALGQALPVDGDKIALENTRRICEAATAAGTTVTVDMEDHTTTDSTLEIVRSLLADFPGTGVVLQSYLKRTEADCADFSALGSRIRLCKGAYDEPASVAYQDKSQVDVSYVRCLKILMRGKGYPMVATHDARLIAIAARLAEEAGRTPKDYEFQMLFGVRPRLQELLADQGLRLRVYLPYGTEWYPYFMRRLGERPANVAFFLRALLGR</sequence>
<dbReference type="Proteomes" id="UP000468735">
    <property type="component" value="Unassembled WGS sequence"/>
</dbReference>
<dbReference type="RefSeq" id="WP_151560070.1">
    <property type="nucleotide sequence ID" value="NZ_WBMT01000004.1"/>
</dbReference>
<dbReference type="PANTHER" id="PTHR13914:SF0">
    <property type="entry name" value="PROLINE DEHYDROGENASE 1, MITOCHONDRIAL"/>
    <property type="match status" value="1"/>
</dbReference>
<feature type="binding site" evidence="10">
    <location>
        <begin position="187"/>
        <end position="189"/>
    </location>
    <ligand>
        <name>FAD</name>
        <dbReference type="ChEBI" id="CHEBI:57692"/>
    </ligand>
</feature>
<dbReference type="InterPro" id="IPR002872">
    <property type="entry name" value="Proline_DH_dom"/>
</dbReference>
<reference evidence="12 13" key="1">
    <citation type="submission" date="2019-09" db="EMBL/GenBank/DDBJ databases">
        <title>Actinomadura physcomitrii sp. nov., a novel actinomycete isolated from moss [Physcomitrium sphaericum (Ludw) Fuernr].</title>
        <authorList>
            <person name="Zhuang X."/>
            <person name="Liu C."/>
        </authorList>
    </citation>
    <scope>NUCLEOTIDE SEQUENCE [LARGE SCALE GENOMIC DNA]</scope>
    <source>
        <strain evidence="12 13">HMC1</strain>
    </source>
</reference>
<comment type="cofactor">
    <cofactor evidence="10">
        <name>FAD</name>
        <dbReference type="ChEBI" id="CHEBI:57692"/>
    </cofactor>
    <text evidence="10">Binds 1 FAD per subunit.</text>
</comment>
<keyword evidence="13" id="KW-1185">Reference proteome</keyword>
<keyword evidence="6" id="KW-0560">Oxidoreductase</keyword>
<evidence type="ECO:0000259" key="11">
    <source>
        <dbReference type="Pfam" id="PF01619"/>
    </source>
</evidence>
<evidence type="ECO:0000256" key="9">
    <source>
        <dbReference type="PIRSR" id="PIRSR000196-1"/>
    </source>
</evidence>
<dbReference type="EC" id="1.5.5.2" evidence="2"/>
<dbReference type="InterPro" id="IPR015659">
    <property type="entry name" value="Proline_oxidase"/>
</dbReference>
<dbReference type="GO" id="GO:0004657">
    <property type="term" value="F:proline dehydrogenase activity"/>
    <property type="evidence" value="ECO:0007669"/>
    <property type="project" value="UniProtKB-EC"/>
</dbReference>
<evidence type="ECO:0000256" key="1">
    <source>
        <dbReference type="ARBA" id="ARBA00004739"/>
    </source>
</evidence>
<protein>
    <recommendedName>
        <fullName evidence="2">proline dehydrogenase</fullName>
        <ecNumber evidence="2">1.5.5.2</ecNumber>
    </recommendedName>
</protein>
<evidence type="ECO:0000256" key="4">
    <source>
        <dbReference type="ARBA" id="ARBA00022741"/>
    </source>
</evidence>
<dbReference type="PIRSF" id="PIRSF000196">
    <property type="entry name" value="Pro_dehydrog"/>
    <property type="match status" value="1"/>
</dbReference>
<dbReference type="OrthoDB" id="9773461at2"/>
<feature type="binding site" evidence="9">
    <location>
        <position position="97"/>
    </location>
    <ligand>
        <name>substrate</name>
    </ligand>
</feature>
<comment type="pathway">
    <text evidence="1">Amino-acid degradation; L-proline degradation into L-glutamate; L-glutamate from L-proline: step 1/2.</text>
</comment>
<feature type="binding site" evidence="9">
    <location>
        <position position="288"/>
    </location>
    <ligand>
        <name>substrate</name>
    </ligand>
</feature>
<evidence type="ECO:0000256" key="7">
    <source>
        <dbReference type="ARBA" id="ARBA00023062"/>
    </source>
</evidence>
<feature type="binding site" evidence="10">
    <location>
        <position position="201"/>
    </location>
    <ligand>
        <name>FAD</name>
        <dbReference type="ChEBI" id="CHEBI:57692"/>
    </ligand>
</feature>
<feature type="binding site" evidence="10">
    <location>
        <position position="135"/>
    </location>
    <ligand>
        <name>FAD</name>
        <dbReference type="ChEBI" id="CHEBI:57692"/>
    </ligand>
</feature>
<evidence type="ECO:0000256" key="3">
    <source>
        <dbReference type="ARBA" id="ARBA00022630"/>
    </source>
</evidence>
<keyword evidence="7" id="KW-0642">Proline metabolism</keyword>
<evidence type="ECO:0000256" key="5">
    <source>
        <dbReference type="ARBA" id="ARBA00022827"/>
    </source>
</evidence>
<dbReference type="PANTHER" id="PTHR13914">
    <property type="entry name" value="PROLINE OXIDASE"/>
    <property type="match status" value="1"/>
</dbReference>